<organism evidence="1 2">
    <name type="scientific">Racocetra persica</name>
    <dbReference type="NCBI Taxonomy" id="160502"/>
    <lineage>
        <taxon>Eukaryota</taxon>
        <taxon>Fungi</taxon>
        <taxon>Fungi incertae sedis</taxon>
        <taxon>Mucoromycota</taxon>
        <taxon>Glomeromycotina</taxon>
        <taxon>Glomeromycetes</taxon>
        <taxon>Diversisporales</taxon>
        <taxon>Gigasporaceae</taxon>
        <taxon>Racocetra</taxon>
    </lineage>
</organism>
<feature type="non-terminal residue" evidence="1">
    <location>
        <position position="1"/>
    </location>
</feature>
<proteinExistence type="predicted"/>
<comment type="caution">
    <text evidence="1">The sequence shown here is derived from an EMBL/GenBank/DDBJ whole genome shotgun (WGS) entry which is preliminary data.</text>
</comment>
<reference evidence="1" key="1">
    <citation type="submission" date="2021-06" db="EMBL/GenBank/DDBJ databases">
        <authorList>
            <person name="Kallberg Y."/>
            <person name="Tangrot J."/>
            <person name="Rosling A."/>
        </authorList>
    </citation>
    <scope>NUCLEOTIDE SEQUENCE</scope>
    <source>
        <strain evidence="1">MA461A</strain>
    </source>
</reference>
<dbReference type="Proteomes" id="UP000789920">
    <property type="component" value="Unassembled WGS sequence"/>
</dbReference>
<accession>A0ACA9SVD9</accession>
<sequence length="93" mass="10017">LIAHPGELEDEPVGQTLGERPAGESIGSTSEDQDDGEIQDGEQTAQSLQCNDCQKLLRDANAAQIHATKTGHVNFSESTTAIKPLTEEEKKEK</sequence>
<dbReference type="EMBL" id="CAJVQC010162662">
    <property type="protein sequence ID" value="CAG8848855.1"/>
    <property type="molecule type" value="Genomic_DNA"/>
</dbReference>
<evidence type="ECO:0000313" key="1">
    <source>
        <dbReference type="EMBL" id="CAG8848855.1"/>
    </source>
</evidence>
<evidence type="ECO:0000313" key="2">
    <source>
        <dbReference type="Proteomes" id="UP000789920"/>
    </source>
</evidence>
<keyword evidence="2" id="KW-1185">Reference proteome</keyword>
<protein>
    <submittedName>
        <fullName evidence="1">8786_t:CDS:1</fullName>
    </submittedName>
</protein>
<feature type="non-terminal residue" evidence="1">
    <location>
        <position position="93"/>
    </location>
</feature>
<gene>
    <name evidence="1" type="ORF">RPERSI_LOCUS35327</name>
</gene>
<name>A0ACA9SVD9_9GLOM</name>